<proteinExistence type="predicted"/>
<dbReference type="EMBL" id="FQXB01000005">
    <property type="protein sequence ID" value="SHH30402.1"/>
    <property type="molecule type" value="Genomic_DNA"/>
</dbReference>
<dbReference type="Proteomes" id="UP000184074">
    <property type="component" value="Unassembled WGS sequence"/>
</dbReference>
<evidence type="ECO:0000313" key="2">
    <source>
        <dbReference type="Proteomes" id="UP000184074"/>
    </source>
</evidence>
<gene>
    <name evidence="1" type="ORF">SAMN05444003_2724</name>
</gene>
<keyword evidence="2" id="KW-1185">Reference proteome</keyword>
<accession>A0A1M5RVQ0</accession>
<dbReference type="RefSeq" id="WP_072901978.1">
    <property type="nucleotide sequence ID" value="NZ_FQXB01000005.1"/>
</dbReference>
<sequence>MELDGRLYIFIAAALLLLTGTYGLYDDIMEENAGPERVITRAAAAAECDQNAVEVGDMRLGCQTNTGNDVRVRRIETSSSSVLGGGAKFVSANR</sequence>
<dbReference type="STRING" id="1508389.SAMN05444003_2724"/>
<name>A0A1M5RVQ0_9RHOB</name>
<dbReference type="AlphaFoldDB" id="A0A1M5RVQ0"/>
<organism evidence="1 2">
    <name type="scientific">Cognatiyoonia sediminum</name>
    <dbReference type="NCBI Taxonomy" id="1508389"/>
    <lineage>
        <taxon>Bacteria</taxon>
        <taxon>Pseudomonadati</taxon>
        <taxon>Pseudomonadota</taxon>
        <taxon>Alphaproteobacteria</taxon>
        <taxon>Rhodobacterales</taxon>
        <taxon>Paracoccaceae</taxon>
        <taxon>Cognatiyoonia</taxon>
    </lineage>
</organism>
<evidence type="ECO:0000313" key="1">
    <source>
        <dbReference type="EMBL" id="SHH30402.1"/>
    </source>
</evidence>
<reference evidence="1 2" key="1">
    <citation type="submission" date="2016-11" db="EMBL/GenBank/DDBJ databases">
        <authorList>
            <person name="Jaros S."/>
            <person name="Januszkiewicz K."/>
            <person name="Wedrychowicz H."/>
        </authorList>
    </citation>
    <scope>NUCLEOTIDE SEQUENCE [LARGE SCALE GENOMIC DNA]</scope>
    <source>
        <strain evidence="1 2">DSM 28715</strain>
    </source>
</reference>
<protein>
    <submittedName>
        <fullName evidence="1">Uncharacterized protein</fullName>
    </submittedName>
</protein>